<protein>
    <recommendedName>
        <fullName evidence="3">Polymer-forming cytoskeletal protein</fullName>
    </recommendedName>
</protein>
<dbReference type="EMBL" id="WKKV01000003">
    <property type="protein sequence ID" value="MSE01898.1"/>
    <property type="molecule type" value="Genomic_DNA"/>
</dbReference>
<reference evidence="2" key="1">
    <citation type="submission" date="2019-11" db="EMBL/GenBank/DDBJ databases">
        <title>Draft Genome Sequence of Plant Growth-Promoting Rhizosphere-Associated Bacteria.</title>
        <authorList>
            <person name="Vasilyev I.Y."/>
            <person name="Radchenko V."/>
            <person name="Ilnitskaya E.V."/>
        </authorList>
    </citation>
    <scope>NUCLEOTIDE SEQUENCE</scope>
    <source>
        <strain evidence="2">VRA_517_n</strain>
    </source>
</reference>
<sequence>MDAGGPSMEVTDKLIINGSGSSKGGRFHTVEINGSGTVSGDVECASLLFNGSGKTDGHVKTQTLTISGSGKISGSAEAESIRINGTGVIKGDVKTERLNVAGFSSFGGSVKADDIFISGKAGIEGDCETETFRSEAKCKIGGLLNADEVSMKLAAGESRVKEIGCRHLKVMSRKSVLTRFKLMPAPVLTAELIEGDIIELADTNAKTVRGNHVRIGAGCTIGTVEYSGDFTCDPTALVNKVVKR</sequence>
<comment type="caution">
    <text evidence="2">The sequence shown here is derived from an EMBL/GenBank/DDBJ whole genome shotgun (WGS) entry which is preliminary data.</text>
</comment>
<proteinExistence type="inferred from homology"/>
<comment type="similarity">
    <text evidence="1">Belongs to the bactofilin family.</text>
</comment>
<dbReference type="AlphaFoldDB" id="A0A6A8LDK2"/>
<evidence type="ECO:0000313" key="2">
    <source>
        <dbReference type="EMBL" id="MSE01898.1"/>
    </source>
</evidence>
<dbReference type="PANTHER" id="PTHR35024">
    <property type="entry name" value="HYPOTHETICAL CYTOSOLIC PROTEIN"/>
    <property type="match status" value="1"/>
</dbReference>
<evidence type="ECO:0008006" key="3">
    <source>
        <dbReference type="Google" id="ProtNLM"/>
    </source>
</evidence>
<organism evidence="2">
    <name type="scientific">Bacillus velezensis</name>
    <dbReference type="NCBI Taxonomy" id="492670"/>
    <lineage>
        <taxon>Bacteria</taxon>
        <taxon>Bacillati</taxon>
        <taxon>Bacillota</taxon>
        <taxon>Bacilli</taxon>
        <taxon>Bacillales</taxon>
        <taxon>Bacillaceae</taxon>
        <taxon>Bacillus</taxon>
        <taxon>Bacillus amyloliquefaciens group</taxon>
    </lineage>
</organism>
<dbReference type="InterPro" id="IPR007607">
    <property type="entry name" value="BacA/B"/>
</dbReference>
<gene>
    <name evidence="2" type="ORF">GKC39_07455</name>
</gene>
<accession>A0A6A8LDK2</accession>
<evidence type="ECO:0000256" key="1">
    <source>
        <dbReference type="ARBA" id="ARBA00044755"/>
    </source>
</evidence>
<dbReference type="PANTHER" id="PTHR35024:SF4">
    <property type="entry name" value="POLYMER-FORMING CYTOSKELETAL PROTEIN"/>
    <property type="match status" value="1"/>
</dbReference>
<dbReference type="Pfam" id="PF04519">
    <property type="entry name" value="Bactofilin"/>
    <property type="match status" value="1"/>
</dbReference>
<name>A0A6A8LDK2_BACVE</name>